<dbReference type="PROSITE" id="PS00018">
    <property type="entry name" value="EF_HAND_1"/>
    <property type="match status" value="1"/>
</dbReference>
<proteinExistence type="predicted"/>
<dbReference type="PANTHER" id="PTHR19237:SF20">
    <property type="entry name" value="NUCLEOBINDIN 1"/>
    <property type="match status" value="1"/>
</dbReference>
<protein>
    <recommendedName>
        <fullName evidence="4">EF-hand domain-containing protein</fullName>
    </recommendedName>
</protein>
<evidence type="ECO:0000313" key="5">
    <source>
        <dbReference type="EMBL" id="KAL2053490.1"/>
    </source>
</evidence>
<evidence type="ECO:0000313" key="6">
    <source>
        <dbReference type="Proteomes" id="UP001590951"/>
    </source>
</evidence>
<dbReference type="Proteomes" id="UP001590951">
    <property type="component" value="Unassembled WGS sequence"/>
</dbReference>
<evidence type="ECO:0000256" key="2">
    <source>
        <dbReference type="ARBA" id="ARBA00022837"/>
    </source>
</evidence>
<organism evidence="5 6">
    <name type="scientific">Lepraria finkii</name>
    <dbReference type="NCBI Taxonomy" id="1340010"/>
    <lineage>
        <taxon>Eukaryota</taxon>
        <taxon>Fungi</taxon>
        <taxon>Dikarya</taxon>
        <taxon>Ascomycota</taxon>
        <taxon>Pezizomycotina</taxon>
        <taxon>Lecanoromycetes</taxon>
        <taxon>OSLEUM clade</taxon>
        <taxon>Lecanoromycetidae</taxon>
        <taxon>Lecanorales</taxon>
        <taxon>Lecanorineae</taxon>
        <taxon>Stereocaulaceae</taxon>
        <taxon>Lepraria</taxon>
    </lineage>
</organism>
<evidence type="ECO:0000256" key="3">
    <source>
        <dbReference type="SAM" id="SignalP"/>
    </source>
</evidence>
<feature type="chain" id="PRO_5046421312" description="EF-hand domain-containing protein" evidence="3">
    <location>
        <begin position="19"/>
        <end position="198"/>
    </location>
</feature>
<comment type="caution">
    <text evidence="5">The sequence shown here is derived from an EMBL/GenBank/DDBJ whole genome shotgun (WGS) entry which is preliminary data.</text>
</comment>
<dbReference type="InterPro" id="IPR040250">
    <property type="entry name" value="Nucleobindin"/>
</dbReference>
<evidence type="ECO:0000259" key="4">
    <source>
        <dbReference type="PROSITE" id="PS50222"/>
    </source>
</evidence>
<keyword evidence="2" id="KW-0106">Calcium</keyword>
<dbReference type="InterPro" id="IPR011992">
    <property type="entry name" value="EF-hand-dom_pair"/>
</dbReference>
<keyword evidence="1 3" id="KW-0732">Signal</keyword>
<feature type="signal peptide" evidence="3">
    <location>
        <begin position="1"/>
        <end position="18"/>
    </location>
</feature>
<dbReference type="SUPFAM" id="SSF47473">
    <property type="entry name" value="EF-hand"/>
    <property type="match status" value="1"/>
</dbReference>
<reference evidence="5 6" key="1">
    <citation type="submission" date="2024-09" db="EMBL/GenBank/DDBJ databases">
        <title>Rethinking Asexuality: The Enigmatic Case of Functional Sexual Genes in Lepraria (Stereocaulaceae).</title>
        <authorList>
            <person name="Doellman M."/>
            <person name="Sun Y."/>
            <person name="Barcenas-Pena A."/>
            <person name="Lumbsch H.T."/>
            <person name="Grewe F."/>
        </authorList>
    </citation>
    <scope>NUCLEOTIDE SEQUENCE [LARGE SCALE GENOMIC DNA]</scope>
    <source>
        <strain evidence="5 6">Grewe 0041</strain>
    </source>
</reference>
<dbReference type="Gene3D" id="1.10.238.10">
    <property type="entry name" value="EF-hand"/>
    <property type="match status" value="1"/>
</dbReference>
<keyword evidence="6" id="KW-1185">Reference proteome</keyword>
<dbReference type="InterPro" id="IPR002048">
    <property type="entry name" value="EF_hand_dom"/>
</dbReference>
<dbReference type="PROSITE" id="PS50222">
    <property type="entry name" value="EF_HAND_2"/>
    <property type="match status" value="1"/>
</dbReference>
<dbReference type="EMBL" id="JBHFEH010000020">
    <property type="protein sequence ID" value="KAL2053490.1"/>
    <property type="molecule type" value="Genomic_DNA"/>
</dbReference>
<feature type="domain" description="EF-hand" evidence="4">
    <location>
        <begin position="85"/>
        <end position="120"/>
    </location>
</feature>
<name>A0ABR4B789_9LECA</name>
<dbReference type="InterPro" id="IPR018247">
    <property type="entry name" value="EF_Hand_1_Ca_BS"/>
</dbReference>
<dbReference type="PANTHER" id="PTHR19237">
    <property type="entry name" value="NUCLEOBINDIN"/>
    <property type="match status" value="1"/>
</dbReference>
<gene>
    <name evidence="5" type="ORF">ABVK25_006142</name>
</gene>
<accession>A0ABR4B789</accession>
<evidence type="ECO:0000256" key="1">
    <source>
        <dbReference type="ARBA" id="ARBA00022729"/>
    </source>
</evidence>
<sequence length="198" mass="22926">MLPTALLTLLTLLPTALSHGHQVPLSDDADWATRHMAEEHHIANLDPSAFFTLHDFDNDGSWSGDEIRRTYGLDDESSNDVEETKKAAVVKVVKDLFDKDRDGVISREEWMEGWMNEGKRLPDFGTGPGHHGDDEYEYEIHHFEKFHDENTREEDLTHPEDIAHFKKHDEMDAQAAYQEKIDAMPIVEQNIPQKFRRY</sequence>